<dbReference type="PANTHER" id="PTHR42853:SF3">
    <property type="entry name" value="ACETYL-COENZYME A CARBOXYLASE CARBOXYL TRANSFERASE SUBUNIT ALPHA, CHLOROPLASTIC"/>
    <property type="match status" value="1"/>
</dbReference>
<keyword evidence="4" id="KW-0808">Transferase</keyword>
<dbReference type="GO" id="GO:0009317">
    <property type="term" value="C:acetyl-CoA carboxylase complex"/>
    <property type="evidence" value="ECO:0007669"/>
    <property type="project" value="InterPro"/>
</dbReference>
<dbReference type="GO" id="GO:0016743">
    <property type="term" value="F:carboxyl- or carbamoyltransferase activity"/>
    <property type="evidence" value="ECO:0007669"/>
    <property type="project" value="InterPro"/>
</dbReference>
<dbReference type="SUPFAM" id="SSF52096">
    <property type="entry name" value="ClpP/crotonase"/>
    <property type="match status" value="1"/>
</dbReference>
<dbReference type="AlphaFoldDB" id="A0A0F9RD98"/>
<dbReference type="EMBL" id="LAZR01001003">
    <property type="protein sequence ID" value="KKN52834.1"/>
    <property type="molecule type" value="Genomic_DNA"/>
</dbReference>
<sequence>MNIQYLNFEDSIKTLDLQIQELLTLSSKKGINYNPEIRSLQKRRVSSLQKIYKNLTPWEIIQVARHPQRPILEDYLEHLVIDFKELHGDKCFGDDRALITGLGEIENEKVLILGHNKGKKIDDNITRNFGSPHPEGYRKALQKMKFAEKFRIPIISFIDTPGAYPGLGSEERGVARAISENLLSMSILKVPIICIIIGEGGSGGALGIGVGDKLSMLEFSYYSVISPEGGAAILGKDIKYAEEMAKSLKLTSSELLKLDLVDEVIKEPIGGAQRSHHDIMYSVRKYILRTLRGLKRVKIENLLENRYKKLRNVGK</sequence>
<organism evidence="12">
    <name type="scientific">marine sediment metagenome</name>
    <dbReference type="NCBI Taxonomy" id="412755"/>
    <lineage>
        <taxon>unclassified sequences</taxon>
        <taxon>metagenomes</taxon>
        <taxon>ecological metagenomes</taxon>
    </lineage>
</organism>
<dbReference type="GO" id="GO:2001295">
    <property type="term" value="P:malonyl-CoA biosynthetic process"/>
    <property type="evidence" value="ECO:0007669"/>
    <property type="project" value="UniProtKB-UniPathway"/>
</dbReference>
<keyword evidence="7" id="KW-0067">ATP-binding</keyword>
<name>A0A0F9RD98_9ZZZZ</name>
<dbReference type="Pfam" id="PF03255">
    <property type="entry name" value="ACCA"/>
    <property type="match status" value="1"/>
</dbReference>
<dbReference type="InterPro" id="IPR029045">
    <property type="entry name" value="ClpP/crotonase-like_dom_sf"/>
</dbReference>
<dbReference type="InterPro" id="IPR001095">
    <property type="entry name" value="Acetyl_CoA_COase_a_su"/>
</dbReference>
<accession>A0A0F9RD98</accession>
<dbReference type="HAMAP" id="MF_00823">
    <property type="entry name" value="AcetylCoA_CT_alpha"/>
    <property type="match status" value="1"/>
</dbReference>
<dbReference type="PRINTS" id="PR01069">
    <property type="entry name" value="ACCCTRFRASEA"/>
</dbReference>
<keyword evidence="5" id="KW-0547">Nucleotide-binding</keyword>
<dbReference type="NCBIfam" id="TIGR00513">
    <property type="entry name" value="accA"/>
    <property type="match status" value="1"/>
</dbReference>
<dbReference type="NCBIfam" id="NF041504">
    <property type="entry name" value="AccA_sub"/>
    <property type="match status" value="1"/>
</dbReference>
<dbReference type="GO" id="GO:0003989">
    <property type="term" value="F:acetyl-CoA carboxylase activity"/>
    <property type="evidence" value="ECO:0007669"/>
    <property type="project" value="InterPro"/>
</dbReference>
<dbReference type="UniPathway" id="UPA00655">
    <property type="reaction ID" value="UER00711"/>
</dbReference>
<keyword evidence="9" id="KW-0275">Fatty acid biosynthesis</keyword>
<comment type="caution">
    <text evidence="12">The sequence shown here is derived from an EMBL/GenBank/DDBJ whole genome shotgun (WGS) entry which is preliminary data.</text>
</comment>
<reference evidence="12" key="1">
    <citation type="journal article" date="2015" name="Nature">
        <title>Complex archaea that bridge the gap between prokaryotes and eukaryotes.</title>
        <authorList>
            <person name="Spang A."/>
            <person name="Saw J.H."/>
            <person name="Jorgensen S.L."/>
            <person name="Zaremba-Niedzwiedzka K."/>
            <person name="Martijn J."/>
            <person name="Lind A.E."/>
            <person name="van Eijk R."/>
            <person name="Schleper C."/>
            <person name="Guy L."/>
            <person name="Ettema T.J."/>
        </authorList>
    </citation>
    <scope>NUCLEOTIDE SEQUENCE</scope>
</reference>
<proteinExistence type="inferred from homology"/>
<dbReference type="Gene3D" id="3.90.226.10">
    <property type="entry name" value="2-enoyl-CoA Hydratase, Chain A, domain 1"/>
    <property type="match status" value="1"/>
</dbReference>
<feature type="domain" description="CoA carboxyltransferase C-terminal" evidence="11">
    <location>
        <begin position="35"/>
        <end position="293"/>
    </location>
</feature>
<comment type="pathway">
    <text evidence="1">Lipid metabolism; malonyl-CoA biosynthesis; malonyl-CoA from acetyl-CoA: step 1/1.</text>
</comment>
<dbReference type="PANTHER" id="PTHR42853">
    <property type="entry name" value="ACETYL-COENZYME A CARBOXYLASE CARBOXYL TRANSFERASE SUBUNIT ALPHA"/>
    <property type="match status" value="1"/>
</dbReference>
<evidence type="ECO:0000256" key="4">
    <source>
        <dbReference type="ARBA" id="ARBA00022679"/>
    </source>
</evidence>
<keyword evidence="6" id="KW-0276">Fatty acid metabolism</keyword>
<keyword evidence="3" id="KW-0444">Lipid biosynthesis</keyword>
<dbReference type="GO" id="GO:0006633">
    <property type="term" value="P:fatty acid biosynthetic process"/>
    <property type="evidence" value="ECO:0007669"/>
    <property type="project" value="UniProtKB-KW"/>
</dbReference>
<dbReference type="InterPro" id="IPR011763">
    <property type="entry name" value="COA_CT_C"/>
</dbReference>
<protein>
    <recommendedName>
        <fullName evidence="2">acetyl-CoA carboxytransferase</fullName>
        <ecNumber evidence="2">2.1.3.15</ecNumber>
    </recommendedName>
</protein>
<evidence type="ECO:0000256" key="2">
    <source>
        <dbReference type="ARBA" id="ARBA00011883"/>
    </source>
</evidence>
<evidence type="ECO:0000256" key="6">
    <source>
        <dbReference type="ARBA" id="ARBA00022832"/>
    </source>
</evidence>
<dbReference type="PROSITE" id="PS50989">
    <property type="entry name" value="COA_CT_CTER"/>
    <property type="match status" value="1"/>
</dbReference>
<dbReference type="EC" id="2.1.3.15" evidence="2"/>
<gene>
    <name evidence="12" type="ORF">LCGC14_0608850</name>
</gene>
<dbReference type="NCBIfam" id="NF004344">
    <property type="entry name" value="PRK05724.1"/>
    <property type="match status" value="1"/>
</dbReference>
<keyword evidence="8" id="KW-0443">Lipid metabolism</keyword>
<evidence type="ECO:0000256" key="8">
    <source>
        <dbReference type="ARBA" id="ARBA00023098"/>
    </source>
</evidence>
<comment type="catalytic activity">
    <reaction evidence="10">
        <text>N(6)-carboxybiotinyl-L-lysyl-[protein] + acetyl-CoA = N(6)-biotinyl-L-lysyl-[protein] + malonyl-CoA</text>
        <dbReference type="Rhea" id="RHEA:54728"/>
        <dbReference type="Rhea" id="RHEA-COMP:10505"/>
        <dbReference type="Rhea" id="RHEA-COMP:10506"/>
        <dbReference type="ChEBI" id="CHEBI:57288"/>
        <dbReference type="ChEBI" id="CHEBI:57384"/>
        <dbReference type="ChEBI" id="CHEBI:83144"/>
        <dbReference type="ChEBI" id="CHEBI:83145"/>
        <dbReference type="EC" id="2.1.3.15"/>
    </reaction>
</comment>
<evidence type="ECO:0000256" key="1">
    <source>
        <dbReference type="ARBA" id="ARBA00004956"/>
    </source>
</evidence>
<evidence type="ECO:0000256" key="7">
    <source>
        <dbReference type="ARBA" id="ARBA00022840"/>
    </source>
</evidence>
<evidence type="ECO:0000256" key="9">
    <source>
        <dbReference type="ARBA" id="ARBA00023160"/>
    </source>
</evidence>
<evidence type="ECO:0000259" key="11">
    <source>
        <dbReference type="PROSITE" id="PS50989"/>
    </source>
</evidence>
<evidence type="ECO:0000256" key="10">
    <source>
        <dbReference type="ARBA" id="ARBA00049152"/>
    </source>
</evidence>
<evidence type="ECO:0000313" key="12">
    <source>
        <dbReference type="EMBL" id="KKN52834.1"/>
    </source>
</evidence>
<dbReference type="GO" id="GO:0005524">
    <property type="term" value="F:ATP binding"/>
    <property type="evidence" value="ECO:0007669"/>
    <property type="project" value="UniProtKB-KW"/>
</dbReference>
<evidence type="ECO:0000256" key="5">
    <source>
        <dbReference type="ARBA" id="ARBA00022741"/>
    </source>
</evidence>
<evidence type="ECO:0000256" key="3">
    <source>
        <dbReference type="ARBA" id="ARBA00022516"/>
    </source>
</evidence>